<feature type="chain" id="PRO_5037584871" evidence="1">
    <location>
        <begin position="23"/>
        <end position="147"/>
    </location>
</feature>
<keyword evidence="1" id="KW-0732">Signal</keyword>
<dbReference type="EMBL" id="CP073581">
    <property type="protein sequence ID" value="QUJ77099.1"/>
    <property type="molecule type" value="Genomic_DNA"/>
</dbReference>
<protein>
    <submittedName>
        <fullName evidence="2">YHS domain protein</fullName>
    </submittedName>
</protein>
<dbReference type="AlphaFoldDB" id="A0A975JEM8"/>
<evidence type="ECO:0000313" key="2">
    <source>
        <dbReference type="EMBL" id="QUJ77099.1"/>
    </source>
</evidence>
<keyword evidence="3" id="KW-1185">Reference proteome</keyword>
<dbReference type="Proteomes" id="UP000683291">
    <property type="component" value="Chromosome 1"/>
</dbReference>
<proteinExistence type="predicted"/>
<accession>A0A975JEM8</accession>
<evidence type="ECO:0000256" key="1">
    <source>
        <dbReference type="SAM" id="SignalP"/>
    </source>
</evidence>
<reference evidence="2" key="1">
    <citation type="submission" date="2021-04" db="EMBL/GenBank/DDBJ databases">
        <title>Complete genome sequence for Sulfitobacter sp. strain JK7-1.</title>
        <authorList>
            <person name="Park S.-J."/>
        </authorList>
    </citation>
    <scope>NUCLEOTIDE SEQUENCE</scope>
    <source>
        <strain evidence="2">JK7-1</strain>
    </source>
</reference>
<sequence>MNRRAFILLTGAAGALPATAFAGGTKPVALNADGAALDGYDTRAYWTVAQATDGTDAHVVDWNGAAWRFASAADAEAFAAAPERFAPQFGGFCTRAMSFGKEVNGDPQVWRIFEDRLYVFAKPVGGRKFDGAEAAMIAKAQAHWDTL</sequence>
<dbReference type="RefSeq" id="WP_212705294.1">
    <property type="nucleotide sequence ID" value="NZ_CP073581.1"/>
</dbReference>
<dbReference type="KEGG" id="sual:KDD17_03460"/>
<name>A0A975JEM8_9RHOB</name>
<organism evidence="2 3">
    <name type="scientific">Sulfitobacter albidus</name>
    <dbReference type="NCBI Taxonomy" id="2829501"/>
    <lineage>
        <taxon>Bacteria</taxon>
        <taxon>Pseudomonadati</taxon>
        <taxon>Pseudomonadota</taxon>
        <taxon>Alphaproteobacteria</taxon>
        <taxon>Rhodobacterales</taxon>
        <taxon>Roseobacteraceae</taxon>
        <taxon>Sulfitobacter</taxon>
    </lineage>
</organism>
<gene>
    <name evidence="2" type="ORF">KDD17_03460</name>
</gene>
<dbReference type="NCBIfam" id="NF041384">
    <property type="entry name" value="YHS_seleno_dom"/>
    <property type="match status" value="1"/>
</dbReference>
<evidence type="ECO:0000313" key="3">
    <source>
        <dbReference type="Proteomes" id="UP000683291"/>
    </source>
</evidence>
<feature type="signal peptide" evidence="1">
    <location>
        <begin position="1"/>
        <end position="22"/>
    </location>
</feature>